<protein>
    <submittedName>
        <fullName evidence="1">Uncharacterized protein</fullName>
    </submittedName>
</protein>
<evidence type="ECO:0000313" key="1">
    <source>
        <dbReference type="EnsemblPlants" id="ORUFI03G04710.1"/>
    </source>
</evidence>
<keyword evidence="2" id="KW-1185">Reference proteome</keyword>
<dbReference type="Gramene" id="ORUFI03G04710.1">
    <property type="protein sequence ID" value="ORUFI03G04710.1"/>
    <property type="gene ID" value="ORUFI03G04710"/>
</dbReference>
<dbReference type="Proteomes" id="UP000008022">
    <property type="component" value="Unassembled WGS sequence"/>
</dbReference>
<dbReference type="EnsemblPlants" id="ORUFI03G04710.1">
    <property type="protein sequence ID" value="ORUFI03G04710.1"/>
    <property type="gene ID" value="ORUFI03G04710"/>
</dbReference>
<dbReference type="AlphaFoldDB" id="A0A0E0NQ61"/>
<organism evidence="1 2">
    <name type="scientific">Oryza rufipogon</name>
    <name type="common">Brownbeard rice</name>
    <name type="synonym">Asian wild rice</name>
    <dbReference type="NCBI Taxonomy" id="4529"/>
    <lineage>
        <taxon>Eukaryota</taxon>
        <taxon>Viridiplantae</taxon>
        <taxon>Streptophyta</taxon>
        <taxon>Embryophyta</taxon>
        <taxon>Tracheophyta</taxon>
        <taxon>Spermatophyta</taxon>
        <taxon>Magnoliopsida</taxon>
        <taxon>Liliopsida</taxon>
        <taxon>Poales</taxon>
        <taxon>Poaceae</taxon>
        <taxon>BOP clade</taxon>
        <taxon>Oryzoideae</taxon>
        <taxon>Oryzeae</taxon>
        <taxon>Oryzinae</taxon>
        <taxon>Oryza</taxon>
    </lineage>
</organism>
<sequence>MEGWVQSIGVCGVPLLLPTQGMENQRTSIRSCSPWSNGDDRPREGWVWCYERRTGGEMRLHEVLRVSWRRKTEKNCKIDVLHREELRPGEG</sequence>
<proteinExistence type="predicted"/>
<evidence type="ECO:0000313" key="2">
    <source>
        <dbReference type="Proteomes" id="UP000008022"/>
    </source>
</evidence>
<reference evidence="1" key="2">
    <citation type="submission" date="2015-06" db="UniProtKB">
        <authorList>
            <consortium name="EnsemblPlants"/>
        </authorList>
    </citation>
    <scope>IDENTIFICATION</scope>
</reference>
<accession>A0A0E0NQ61</accession>
<name>A0A0E0NQ61_ORYRU</name>
<dbReference type="HOGENOM" id="CLU_2430883_0_0_1"/>
<reference evidence="2" key="1">
    <citation type="submission" date="2013-06" db="EMBL/GenBank/DDBJ databases">
        <authorList>
            <person name="Zhao Q."/>
        </authorList>
    </citation>
    <scope>NUCLEOTIDE SEQUENCE</scope>
    <source>
        <strain evidence="2">cv. W1943</strain>
    </source>
</reference>